<reference evidence="3" key="1">
    <citation type="submission" date="2012-08" db="EMBL/GenBank/DDBJ databases">
        <title>The Genome Sequence of Wuchereria bancrofti.</title>
        <authorList>
            <person name="Nutman T.B."/>
            <person name="Fink D.L."/>
            <person name="Russ C."/>
            <person name="Young S."/>
            <person name="Zeng Q."/>
            <person name="Koehrsen M."/>
            <person name="Alvarado L."/>
            <person name="Berlin A."/>
            <person name="Chapman S.B."/>
            <person name="Chen Z."/>
            <person name="Freedman E."/>
            <person name="Gellesch M."/>
            <person name="Goldberg J."/>
            <person name="Griggs A."/>
            <person name="Gujja S."/>
            <person name="Heilman E.R."/>
            <person name="Heiman D."/>
            <person name="Hepburn T."/>
            <person name="Howarth C."/>
            <person name="Jen D."/>
            <person name="Larson L."/>
            <person name="Lewis B."/>
            <person name="Mehta T."/>
            <person name="Park D."/>
            <person name="Pearson M."/>
            <person name="Roberts A."/>
            <person name="Saif S."/>
            <person name="Shea T."/>
            <person name="Shenoy N."/>
            <person name="Sisk P."/>
            <person name="Stolte C."/>
            <person name="Sykes S."/>
            <person name="Walk T."/>
            <person name="White J."/>
            <person name="Yandava C."/>
            <person name="Haas B."/>
            <person name="Henn M.R."/>
            <person name="Nusbaum C."/>
            <person name="Birren B."/>
        </authorList>
    </citation>
    <scope>NUCLEOTIDE SEQUENCE [LARGE SCALE GENOMIC DNA]</scope>
    <source>
        <strain evidence="3">NA</strain>
    </source>
</reference>
<gene>
    <name evidence="2" type="ORF">WUBG_12466</name>
</gene>
<feature type="compositionally biased region" description="Basic residues" evidence="1">
    <location>
        <begin position="39"/>
        <end position="49"/>
    </location>
</feature>
<comment type="caution">
    <text evidence="2">The sequence shown here is derived from an EMBL/GenBank/DDBJ whole genome shotgun (WGS) entry which is preliminary data.</text>
</comment>
<organism evidence="2 3">
    <name type="scientific">Wuchereria bancrofti</name>
    <dbReference type="NCBI Taxonomy" id="6293"/>
    <lineage>
        <taxon>Eukaryota</taxon>
        <taxon>Metazoa</taxon>
        <taxon>Ecdysozoa</taxon>
        <taxon>Nematoda</taxon>
        <taxon>Chromadorea</taxon>
        <taxon>Rhabditida</taxon>
        <taxon>Spirurina</taxon>
        <taxon>Spiruromorpha</taxon>
        <taxon>Filarioidea</taxon>
        <taxon>Onchocercidae</taxon>
        <taxon>Wuchereria</taxon>
    </lineage>
</organism>
<dbReference type="AlphaFoldDB" id="J9E316"/>
<proteinExistence type="predicted"/>
<sequence length="64" mass="6663">MANDGAGEGNGATPSSSPRARKNPVDRRTTPATADETAHHRHSSSKQRAHSSATDTHPSGPPHL</sequence>
<accession>J9E316</accession>
<dbReference type="Proteomes" id="UP000004810">
    <property type="component" value="Unassembled WGS sequence"/>
</dbReference>
<evidence type="ECO:0000256" key="1">
    <source>
        <dbReference type="SAM" id="MobiDB-lite"/>
    </source>
</evidence>
<feature type="compositionally biased region" description="Gly residues" evidence="1">
    <location>
        <begin position="1"/>
        <end position="10"/>
    </location>
</feature>
<dbReference type="EMBL" id="ADBV01008822">
    <property type="protein sequence ID" value="EJW76626.1"/>
    <property type="molecule type" value="Genomic_DNA"/>
</dbReference>
<evidence type="ECO:0000313" key="2">
    <source>
        <dbReference type="EMBL" id="EJW76626.1"/>
    </source>
</evidence>
<name>J9E316_WUCBA</name>
<evidence type="ECO:0000313" key="3">
    <source>
        <dbReference type="Proteomes" id="UP000004810"/>
    </source>
</evidence>
<protein>
    <submittedName>
        <fullName evidence="2">Uncharacterized protein</fullName>
    </submittedName>
</protein>
<feature type="region of interest" description="Disordered" evidence="1">
    <location>
        <begin position="1"/>
        <end position="64"/>
    </location>
</feature>